<dbReference type="STRING" id="1314674.A0A0D7BH77"/>
<gene>
    <name evidence="2" type="ORF">CYLTODRAFT_420590</name>
</gene>
<dbReference type="GO" id="GO:0006629">
    <property type="term" value="P:lipid metabolic process"/>
    <property type="evidence" value="ECO:0007669"/>
    <property type="project" value="InterPro"/>
</dbReference>
<evidence type="ECO:0000313" key="2">
    <source>
        <dbReference type="EMBL" id="KIY69530.1"/>
    </source>
</evidence>
<dbReference type="InterPro" id="IPR020845">
    <property type="entry name" value="AMP-binding_CS"/>
</dbReference>
<name>A0A0D7BH77_9AGAR</name>
<dbReference type="PANTHER" id="PTHR42921:SF4">
    <property type="entry name" value="ACETOACETYL-COA SYNTHASE (AFU_ORTHOLOGUE AFUA_8G04770)"/>
    <property type="match status" value="1"/>
</dbReference>
<dbReference type="InterPro" id="IPR042099">
    <property type="entry name" value="ANL_N_sf"/>
</dbReference>
<dbReference type="PANTHER" id="PTHR42921">
    <property type="entry name" value="ACETOACETYL-COA SYNTHETASE"/>
    <property type="match status" value="1"/>
</dbReference>
<keyword evidence="3" id="KW-1185">Reference proteome</keyword>
<dbReference type="InterPro" id="IPR000873">
    <property type="entry name" value="AMP-dep_synth/lig_dom"/>
</dbReference>
<dbReference type="NCBIfam" id="TIGR01217">
    <property type="entry name" value="ac_ac_CoA_syn"/>
    <property type="match status" value="1"/>
</dbReference>
<dbReference type="SUPFAM" id="SSF56801">
    <property type="entry name" value="Acetyl-CoA synthetase-like"/>
    <property type="match status" value="1"/>
</dbReference>
<dbReference type="PROSITE" id="PS00455">
    <property type="entry name" value="AMP_BINDING"/>
    <property type="match status" value="1"/>
</dbReference>
<evidence type="ECO:0000259" key="1">
    <source>
        <dbReference type="Pfam" id="PF00501"/>
    </source>
</evidence>
<proteinExistence type="predicted"/>
<accession>A0A0D7BH77</accession>
<dbReference type="Gene3D" id="3.40.50.12780">
    <property type="entry name" value="N-terminal domain of ligase-like"/>
    <property type="match status" value="1"/>
</dbReference>
<organism evidence="2 3">
    <name type="scientific">Cylindrobasidium torrendii FP15055 ss-10</name>
    <dbReference type="NCBI Taxonomy" id="1314674"/>
    <lineage>
        <taxon>Eukaryota</taxon>
        <taxon>Fungi</taxon>
        <taxon>Dikarya</taxon>
        <taxon>Basidiomycota</taxon>
        <taxon>Agaricomycotina</taxon>
        <taxon>Agaricomycetes</taxon>
        <taxon>Agaricomycetidae</taxon>
        <taxon>Agaricales</taxon>
        <taxon>Marasmiineae</taxon>
        <taxon>Physalacriaceae</taxon>
        <taxon>Cylindrobasidium</taxon>
    </lineage>
</organism>
<protein>
    <submittedName>
        <fullName evidence="2">Acetyl-CoA synthetase-like protein</fullName>
    </submittedName>
</protein>
<dbReference type="EMBL" id="KN880482">
    <property type="protein sequence ID" value="KIY69530.1"/>
    <property type="molecule type" value="Genomic_DNA"/>
</dbReference>
<dbReference type="AlphaFoldDB" id="A0A0D7BH77"/>
<dbReference type="Proteomes" id="UP000054007">
    <property type="component" value="Unassembled WGS sequence"/>
</dbReference>
<dbReference type="GO" id="GO:0030729">
    <property type="term" value="F:acetoacetate-CoA ligase activity"/>
    <property type="evidence" value="ECO:0007669"/>
    <property type="project" value="InterPro"/>
</dbReference>
<feature type="domain" description="AMP-dependent synthetase/ligase" evidence="1">
    <location>
        <begin position="124"/>
        <end position="485"/>
    </location>
</feature>
<dbReference type="Pfam" id="PF00501">
    <property type="entry name" value="AMP-binding"/>
    <property type="match status" value="1"/>
</dbReference>
<evidence type="ECO:0000313" key="3">
    <source>
        <dbReference type="Proteomes" id="UP000054007"/>
    </source>
</evidence>
<reference evidence="2 3" key="1">
    <citation type="journal article" date="2015" name="Fungal Genet. Biol.">
        <title>Evolution of novel wood decay mechanisms in Agaricales revealed by the genome sequences of Fistulina hepatica and Cylindrobasidium torrendii.</title>
        <authorList>
            <person name="Floudas D."/>
            <person name="Held B.W."/>
            <person name="Riley R."/>
            <person name="Nagy L.G."/>
            <person name="Koehler G."/>
            <person name="Ransdell A.S."/>
            <person name="Younus H."/>
            <person name="Chow J."/>
            <person name="Chiniquy J."/>
            <person name="Lipzen A."/>
            <person name="Tritt A."/>
            <person name="Sun H."/>
            <person name="Haridas S."/>
            <person name="LaButti K."/>
            <person name="Ohm R.A."/>
            <person name="Kues U."/>
            <person name="Blanchette R.A."/>
            <person name="Grigoriev I.V."/>
            <person name="Minto R.E."/>
            <person name="Hibbett D.S."/>
        </authorList>
    </citation>
    <scope>NUCLEOTIDE SEQUENCE [LARGE SCALE GENOMIC DNA]</scope>
    <source>
        <strain evidence="2 3">FP15055 ss-10</strain>
    </source>
</reference>
<dbReference type="InterPro" id="IPR005914">
    <property type="entry name" value="Acac_CoA_synth"/>
</dbReference>
<dbReference type="OrthoDB" id="10253869at2759"/>
<sequence length="619" mass="67332">MSQPSTYFAESTILRQPDDPNRTAADAFRRFVNRRHGLNLATYHDLHAYSVAETSNAFWIDLWDYLGIVSSVHPDSQRVTSSGYLDEVPIWFPDARLNYAENMLVRTDDGIAITAAGESGVVVDCSFRELREQVRRMAAAMRASGLKPGDRVAAVVRNSVLAVVLALATASIGGIFSSTATDMGTQGVLDRYEQITPKLVFAETEVLYAGKVVNLVPRITTVFERLRTKGMSVGVVLPSAVTGKPKDVFGGLPLNTFLDQDDGRPLLFEQLPFSHPLFIVYSSGTSGPPKCIVHSAGGALLNTKREAHFHYGISHNDTYFQYTSTGWIMWTILLAGLSLGSRIVCYDGSPLHPTPAAFLSFIDTQNVSHFGTSPRYLAELMGRDIKPKQWKLEALRSIVSTGAPLTASVFAWAQKAFGGERVHLFSTSGGTDACASFVSGMSSLPTYAGEIQSKCLGMAVEIFSPTGTNIESSGTPGELVCTKPHPSVPLFLWGDTPSGDKFRETYFSVWPGVWRQGDFIVANPITHGMAILGRSDGVLNPSGVRFGSAEIYSALEGFSAEVEDTLCVGQRRAQDLDESVFLFVKMRPGQKLSPGLVAHEENDWGKEEQEACSQVGVRS</sequence>